<organism evidence="5">
    <name type="scientific">marine sediment metagenome</name>
    <dbReference type="NCBI Taxonomy" id="412755"/>
    <lineage>
        <taxon>unclassified sequences</taxon>
        <taxon>metagenomes</taxon>
        <taxon>ecological metagenomes</taxon>
    </lineage>
</organism>
<dbReference type="PANTHER" id="PTHR43177:SF3">
    <property type="entry name" value="PROTEIN NRFC HOMOLOG"/>
    <property type="match status" value="1"/>
</dbReference>
<protein>
    <recommendedName>
        <fullName evidence="6">4Fe-4S ferredoxin-type domain-containing protein</fullName>
    </recommendedName>
</protein>
<keyword evidence="2" id="KW-0479">Metal-binding</keyword>
<dbReference type="GO" id="GO:0051539">
    <property type="term" value="F:4 iron, 4 sulfur cluster binding"/>
    <property type="evidence" value="ECO:0007669"/>
    <property type="project" value="UniProtKB-KW"/>
</dbReference>
<keyword evidence="1" id="KW-0004">4Fe-4S</keyword>
<accession>X1KX15</accession>
<dbReference type="Gene3D" id="3.30.70.20">
    <property type="match status" value="1"/>
</dbReference>
<evidence type="ECO:0000256" key="4">
    <source>
        <dbReference type="ARBA" id="ARBA00023014"/>
    </source>
</evidence>
<dbReference type="AlphaFoldDB" id="X1KX15"/>
<keyword evidence="4" id="KW-0411">Iron-sulfur</keyword>
<dbReference type="EMBL" id="BARV01007707">
    <property type="protein sequence ID" value="GAI11622.1"/>
    <property type="molecule type" value="Genomic_DNA"/>
</dbReference>
<evidence type="ECO:0000256" key="1">
    <source>
        <dbReference type="ARBA" id="ARBA00022485"/>
    </source>
</evidence>
<proteinExistence type="predicted"/>
<evidence type="ECO:0000313" key="5">
    <source>
        <dbReference type="EMBL" id="GAI11622.1"/>
    </source>
</evidence>
<evidence type="ECO:0000256" key="3">
    <source>
        <dbReference type="ARBA" id="ARBA00023004"/>
    </source>
</evidence>
<dbReference type="PANTHER" id="PTHR43177">
    <property type="entry name" value="PROTEIN NRFC"/>
    <property type="match status" value="1"/>
</dbReference>
<keyword evidence="3" id="KW-0408">Iron</keyword>
<dbReference type="InterPro" id="IPR050954">
    <property type="entry name" value="ET_IronSulfur_Cluster-Binding"/>
</dbReference>
<reference evidence="5" key="1">
    <citation type="journal article" date="2014" name="Front. Microbiol.">
        <title>High frequency of phylogenetically diverse reductive dehalogenase-homologous genes in deep subseafloor sedimentary metagenomes.</title>
        <authorList>
            <person name="Kawai M."/>
            <person name="Futagami T."/>
            <person name="Toyoda A."/>
            <person name="Takaki Y."/>
            <person name="Nishi S."/>
            <person name="Hori S."/>
            <person name="Arai W."/>
            <person name="Tsubouchi T."/>
            <person name="Morono Y."/>
            <person name="Uchiyama I."/>
            <person name="Ito T."/>
            <person name="Fujiyama A."/>
            <person name="Inagaki F."/>
            <person name="Takami H."/>
        </authorList>
    </citation>
    <scope>NUCLEOTIDE SEQUENCE</scope>
    <source>
        <strain evidence="5">Expedition CK06-06</strain>
    </source>
</reference>
<sequence length="76" mass="8267">MERIDAGLAKGLKPGVDREATPACVNACPARALTFGDLDDPASEVRRLIREKAAFQLHPEYDTDPSVYYFDGKIGG</sequence>
<dbReference type="SUPFAM" id="SSF54862">
    <property type="entry name" value="4Fe-4S ferredoxins"/>
    <property type="match status" value="1"/>
</dbReference>
<gene>
    <name evidence="5" type="ORF">S06H3_15644</name>
</gene>
<comment type="caution">
    <text evidence="5">The sequence shown here is derived from an EMBL/GenBank/DDBJ whole genome shotgun (WGS) entry which is preliminary data.</text>
</comment>
<evidence type="ECO:0000256" key="2">
    <source>
        <dbReference type="ARBA" id="ARBA00022723"/>
    </source>
</evidence>
<name>X1KX15_9ZZZZ</name>
<evidence type="ECO:0008006" key="6">
    <source>
        <dbReference type="Google" id="ProtNLM"/>
    </source>
</evidence>
<dbReference type="GO" id="GO:0046872">
    <property type="term" value="F:metal ion binding"/>
    <property type="evidence" value="ECO:0007669"/>
    <property type="project" value="UniProtKB-KW"/>
</dbReference>